<evidence type="ECO:0000256" key="9">
    <source>
        <dbReference type="ARBA" id="ARBA00072890"/>
    </source>
</evidence>
<evidence type="ECO:0000256" key="11">
    <source>
        <dbReference type="SAM" id="MobiDB-lite"/>
    </source>
</evidence>
<evidence type="ECO:0000256" key="10">
    <source>
        <dbReference type="PROSITE-ProRule" id="PRU00546"/>
    </source>
</evidence>
<dbReference type="InterPro" id="IPR001305">
    <property type="entry name" value="HSP_DnaJ_Cys-rich_dom"/>
</dbReference>
<dbReference type="Pfam" id="PF00684">
    <property type="entry name" value="DnaJ_CXXCXGXG"/>
    <property type="match status" value="1"/>
</dbReference>
<dbReference type="GO" id="GO:0042026">
    <property type="term" value="P:protein refolding"/>
    <property type="evidence" value="ECO:0007669"/>
    <property type="project" value="TreeGrafter"/>
</dbReference>
<dbReference type="SMART" id="SM00271">
    <property type="entry name" value="DnaJ"/>
    <property type="match status" value="1"/>
</dbReference>
<feature type="domain" description="J" evidence="12">
    <location>
        <begin position="81"/>
        <end position="145"/>
    </location>
</feature>
<dbReference type="EMBL" id="KN294000">
    <property type="protein sequence ID" value="EEH41814.2"/>
    <property type="molecule type" value="Genomic_DNA"/>
</dbReference>
<dbReference type="GO" id="GO:0009408">
    <property type="term" value="P:response to heat"/>
    <property type="evidence" value="ECO:0007669"/>
    <property type="project" value="InterPro"/>
</dbReference>
<dbReference type="FunFam" id="2.60.260.20:FF:000005">
    <property type="entry name" value="Chaperone protein dnaJ 1, mitochondrial"/>
    <property type="match status" value="1"/>
</dbReference>
<dbReference type="PANTHER" id="PTHR43096">
    <property type="entry name" value="DNAJ HOMOLOG 1, MITOCHONDRIAL-RELATED"/>
    <property type="match status" value="1"/>
</dbReference>
<keyword evidence="2 10" id="KW-0479">Metal-binding</keyword>
<evidence type="ECO:0000256" key="7">
    <source>
        <dbReference type="ARBA" id="ARBA00023128"/>
    </source>
</evidence>
<dbReference type="PROSITE" id="PS51188">
    <property type="entry name" value="ZF_CR"/>
    <property type="match status" value="1"/>
</dbReference>
<evidence type="ECO:0000313" key="15">
    <source>
        <dbReference type="Proteomes" id="UP000002059"/>
    </source>
</evidence>
<dbReference type="PRINTS" id="PR00625">
    <property type="entry name" value="JDOMAIN"/>
</dbReference>
<dbReference type="CDD" id="cd10719">
    <property type="entry name" value="DnaJ_zf"/>
    <property type="match status" value="1"/>
</dbReference>
<evidence type="ECO:0000313" key="14">
    <source>
        <dbReference type="EMBL" id="EEH41814.2"/>
    </source>
</evidence>
<dbReference type="HAMAP" id="MF_01152">
    <property type="entry name" value="DnaJ"/>
    <property type="match status" value="1"/>
</dbReference>
<evidence type="ECO:0000259" key="12">
    <source>
        <dbReference type="PROSITE" id="PS50076"/>
    </source>
</evidence>
<dbReference type="PROSITE" id="PS50076">
    <property type="entry name" value="DNAJ_2"/>
    <property type="match status" value="1"/>
</dbReference>
<organism evidence="14 15">
    <name type="scientific">Paracoccidioides lutzii (strain ATCC MYA-826 / Pb01)</name>
    <name type="common">Paracoccidioides brasiliensis</name>
    <dbReference type="NCBI Taxonomy" id="502779"/>
    <lineage>
        <taxon>Eukaryota</taxon>
        <taxon>Fungi</taxon>
        <taxon>Dikarya</taxon>
        <taxon>Ascomycota</taxon>
        <taxon>Pezizomycotina</taxon>
        <taxon>Eurotiomycetes</taxon>
        <taxon>Eurotiomycetidae</taxon>
        <taxon>Onygenales</taxon>
        <taxon>Ajellomycetaceae</taxon>
        <taxon>Paracoccidioides</taxon>
    </lineage>
</organism>
<reference evidence="14 15" key="1">
    <citation type="journal article" date="2011" name="PLoS Genet.">
        <title>Comparative genomic analysis of human fungal pathogens causing paracoccidioidomycosis.</title>
        <authorList>
            <person name="Desjardins C.A."/>
            <person name="Champion M.D."/>
            <person name="Holder J.W."/>
            <person name="Muszewska A."/>
            <person name="Goldberg J."/>
            <person name="Bailao A.M."/>
            <person name="Brigido M.M."/>
            <person name="Ferreira M.E."/>
            <person name="Garcia A.M."/>
            <person name="Grynberg M."/>
            <person name="Gujja S."/>
            <person name="Heiman D.I."/>
            <person name="Henn M.R."/>
            <person name="Kodira C.D."/>
            <person name="Leon-Narvaez H."/>
            <person name="Longo L.V."/>
            <person name="Ma L.J."/>
            <person name="Malavazi I."/>
            <person name="Matsuo A.L."/>
            <person name="Morais F.V."/>
            <person name="Pereira M."/>
            <person name="Rodriguez-Brito S."/>
            <person name="Sakthikumar S."/>
            <person name="Salem-Izacc S.M."/>
            <person name="Sykes S.M."/>
            <person name="Teixeira M.M."/>
            <person name="Vallejo M.C."/>
            <person name="Walter M.E."/>
            <person name="Yandava C."/>
            <person name="Young S."/>
            <person name="Zeng Q."/>
            <person name="Zucker J."/>
            <person name="Felipe M.S."/>
            <person name="Goldman G.H."/>
            <person name="Haas B.J."/>
            <person name="McEwen J.G."/>
            <person name="Nino-Vega G."/>
            <person name="Puccia R."/>
            <person name="San-Blas G."/>
            <person name="Soares C.M."/>
            <person name="Birren B.W."/>
            <person name="Cuomo C.A."/>
        </authorList>
    </citation>
    <scope>NUCLEOTIDE SEQUENCE [LARGE SCALE GENOMIC DNA]</scope>
    <source>
        <strain evidence="15">ATCC MYA-826 / Pb01</strain>
    </source>
</reference>
<dbReference type="RefSeq" id="XP_002794142.2">
    <property type="nucleotide sequence ID" value="XM_002794096.2"/>
</dbReference>
<dbReference type="InterPro" id="IPR036869">
    <property type="entry name" value="J_dom_sf"/>
</dbReference>
<dbReference type="InterPro" id="IPR036410">
    <property type="entry name" value="HSP_DnaJ_Cys-rich_dom_sf"/>
</dbReference>
<dbReference type="InterPro" id="IPR012724">
    <property type="entry name" value="DnaJ"/>
</dbReference>
<dbReference type="Gene3D" id="1.10.287.110">
    <property type="entry name" value="DnaJ domain"/>
    <property type="match status" value="1"/>
</dbReference>
<dbReference type="FunFam" id="1.10.287.110:FF:000053">
    <property type="entry name" value="Putative Mitochondrial DnaJ chaperone"/>
    <property type="match status" value="1"/>
</dbReference>
<keyword evidence="6" id="KW-0809">Transit peptide</keyword>
<dbReference type="HOGENOM" id="CLU_017633_0_3_1"/>
<dbReference type="SUPFAM" id="SSF49493">
    <property type="entry name" value="HSP40/DnaJ peptide-binding domain"/>
    <property type="match status" value="2"/>
</dbReference>
<evidence type="ECO:0000256" key="1">
    <source>
        <dbReference type="ARBA" id="ARBA00004173"/>
    </source>
</evidence>
<dbReference type="InterPro" id="IPR008971">
    <property type="entry name" value="HSP40/DnaJ_pept-bd"/>
</dbReference>
<dbReference type="Gene3D" id="2.10.230.10">
    <property type="entry name" value="Heat shock protein DnaJ, cysteine-rich domain"/>
    <property type="match status" value="1"/>
</dbReference>
<keyword evidence="7" id="KW-0496">Mitochondrion</keyword>
<dbReference type="eggNOG" id="KOG0715">
    <property type="taxonomic scope" value="Eukaryota"/>
</dbReference>
<feature type="compositionally biased region" description="Basic and acidic residues" evidence="11">
    <location>
        <begin position="540"/>
        <end position="552"/>
    </location>
</feature>
<dbReference type="SUPFAM" id="SSF46565">
    <property type="entry name" value="Chaperone J-domain"/>
    <property type="match status" value="1"/>
</dbReference>
<dbReference type="VEuPathDB" id="FungiDB:PAAG_03735"/>
<accession>C1GYZ1</accession>
<dbReference type="Gene3D" id="2.60.260.20">
    <property type="entry name" value="Urease metallochaperone UreE, N-terminal domain"/>
    <property type="match status" value="2"/>
</dbReference>
<keyword evidence="3" id="KW-0677">Repeat</keyword>
<dbReference type="OrthoDB" id="10256793at2759"/>
<dbReference type="PROSITE" id="PS00636">
    <property type="entry name" value="DNAJ_1"/>
    <property type="match status" value="1"/>
</dbReference>
<keyword evidence="8" id="KW-0143">Chaperone</keyword>
<dbReference type="GO" id="GO:0005739">
    <property type="term" value="C:mitochondrion"/>
    <property type="evidence" value="ECO:0007669"/>
    <property type="project" value="UniProtKB-SubCell"/>
</dbReference>
<keyword evidence="4 10" id="KW-0863">Zinc-finger</keyword>
<dbReference type="CDD" id="cd10747">
    <property type="entry name" value="DnaJ_C"/>
    <property type="match status" value="1"/>
</dbReference>
<gene>
    <name evidence="14" type="ORF">PAAG_03735</name>
</gene>
<dbReference type="GO" id="GO:0005524">
    <property type="term" value="F:ATP binding"/>
    <property type="evidence" value="ECO:0007669"/>
    <property type="project" value="InterPro"/>
</dbReference>
<dbReference type="InterPro" id="IPR002939">
    <property type="entry name" value="DnaJ_C"/>
</dbReference>
<dbReference type="OMA" id="MATDYYA"/>
<evidence type="ECO:0000256" key="2">
    <source>
        <dbReference type="ARBA" id="ARBA00022723"/>
    </source>
</evidence>
<dbReference type="FunFam" id="2.10.230.10:FF:000001">
    <property type="entry name" value="DnaJ subfamily A member 2"/>
    <property type="match status" value="1"/>
</dbReference>
<keyword evidence="15" id="KW-1185">Reference proteome</keyword>
<evidence type="ECO:0000256" key="3">
    <source>
        <dbReference type="ARBA" id="ARBA00022737"/>
    </source>
</evidence>
<keyword evidence="5 10" id="KW-0862">Zinc</keyword>
<sequence>MSAGAPSIPKVALLPARLLHTSRHCSTQCAVIRPQIQPKFFQNDCKAYHDRRPRIEPLNDRSRHPFCKAFHSSSPSQASRDPYRVLGVGKNASAAEIKRAYYGLAKKYHPDTNKDANAKEKFAEAQSAYELLSDAEKRQAYDRYGSAAFDQNGGFNPGANAGPGGPFSGAGTGGFHGFSGGFPGGGFSANINFEDLFGAFAGGSGRRGRSKGGPFRSAVVEGDDIEVQTNISFMDAAKGTNKEVFITPLVQCRTCDGEGTKPGSKRAQCKTCNGTGSQVHFIQGGFHMESTCSSCGGAGVSIPRGSECNICGGDGVVRERKTVHVNIPGGVEDGMRLRVPEEGDMPPVEPGAQMRRGDLYVFIKVAPDSRFSRSGSDVLYTAQIPLTTALLGGEVTVPTLDSEVKVKVATGTGTGDKITLSGMGMRKLEGRRGQQGDLKIEFKVAMPKYLTANQRTILEVLADEMGDETARRMMNVHKHDKPSSPGSSSSGKKDSSNSSTASSDSHKNEGFLKSAWHKLMNQHNNSNKDKRSDGNTSDGNKTDESKKASGSG</sequence>
<dbReference type="PANTHER" id="PTHR43096:SF52">
    <property type="entry name" value="DNAJ HOMOLOG 1, MITOCHONDRIAL-RELATED"/>
    <property type="match status" value="1"/>
</dbReference>
<evidence type="ECO:0000256" key="4">
    <source>
        <dbReference type="ARBA" id="ARBA00022771"/>
    </source>
</evidence>
<dbReference type="GO" id="GO:0051082">
    <property type="term" value="F:unfolded protein binding"/>
    <property type="evidence" value="ECO:0007669"/>
    <property type="project" value="InterPro"/>
</dbReference>
<dbReference type="GO" id="GO:0008270">
    <property type="term" value="F:zinc ion binding"/>
    <property type="evidence" value="ECO:0007669"/>
    <property type="project" value="UniProtKB-KW"/>
</dbReference>
<dbReference type="GeneID" id="9097578"/>
<evidence type="ECO:0000256" key="6">
    <source>
        <dbReference type="ARBA" id="ARBA00022946"/>
    </source>
</evidence>
<feature type="region of interest" description="Disordered" evidence="11">
    <location>
        <begin position="476"/>
        <end position="552"/>
    </location>
</feature>
<evidence type="ECO:0000256" key="8">
    <source>
        <dbReference type="ARBA" id="ARBA00023186"/>
    </source>
</evidence>
<dbReference type="CDD" id="cd06257">
    <property type="entry name" value="DnaJ"/>
    <property type="match status" value="1"/>
</dbReference>
<dbReference type="Pfam" id="PF00226">
    <property type="entry name" value="DnaJ"/>
    <property type="match status" value="1"/>
</dbReference>
<dbReference type="SUPFAM" id="SSF57938">
    <property type="entry name" value="DnaJ/Hsp40 cysteine-rich domain"/>
    <property type="match status" value="1"/>
</dbReference>
<comment type="subcellular location">
    <subcellularLocation>
        <location evidence="1">Mitochondrion</location>
    </subcellularLocation>
</comment>
<evidence type="ECO:0000256" key="5">
    <source>
        <dbReference type="ARBA" id="ARBA00022833"/>
    </source>
</evidence>
<dbReference type="InterPro" id="IPR018253">
    <property type="entry name" value="DnaJ_domain_CS"/>
</dbReference>
<protein>
    <recommendedName>
        <fullName evidence="9">DnaJ homolog 1, mitochondrial</fullName>
    </recommendedName>
</protein>
<evidence type="ECO:0000259" key="13">
    <source>
        <dbReference type="PROSITE" id="PS51188"/>
    </source>
</evidence>
<feature type="domain" description="CR-type" evidence="13">
    <location>
        <begin position="239"/>
        <end position="320"/>
    </location>
</feature>
<dbReference type="Proteomes" id="UP000002059">
    <property type="component" value="Partially assembled WGS sequence"/>
</dbReference>
<dbReference type="AlphaFoldDB" id="C1GYZ1"/>
<dbReference type="STRING" id="502779.C1GYZ1"/>
<dbReference type="GO" id="GO:0031072">
    <property type="term" value="F:heat shock protein binding"/>
    <property type="evidence" value="ECO:0007669"/>
    <property type="project" value="InterPro"/>
</dbReference>
<dbReference type="Pfam" id="PF01556">
    <property type="entry name" value="DnaJ_C"/>
    <property type="match status" value="1"/>
</dbReference>
<feature type="compositionally biased region" description="Low complexity" evidence="11">
    <location>
        <begin position="483"/>
        <end position="503"/>
    </location>
</feature>
<dbReference type="InterPro" id="IPR001623">
    <property type="entry name" value="DnaJ_domain"/>
</dbReference>
<name>C1GYZ1_PARBA</name>
<dbReference type="KEGG" id="pbl:PAAG_03735"/>
<feature type="zinc finger region" description="CR-type" evidence="10">
    <location>
        <begin position="239"/>
        <end position="320"/>
    </location>
</feature>
<proteinExistence type="inferred from homology"/>